<feature type="region of interest" description="Disordered" evidence="1">
    <location>
        <begin position="1"/>
        <end position="33"/>
    </location>
</feature>
<sequence>ARRRLARPGRLRRRPPRHRAAGGAVGRHRPALV</sequence>
<accession>A0A6J4NPI7</accession>
<evidence type="ECO:0000313" key="2">
    <source>
        <dbReference type="EMBL" id="CAA9388957.1"/>
    </source>
</evidence>
<organism evidence="2">
    <name type="scientific">uncultured Nocardioides sp</name>
    <dbReference type="NCBI Taxonomy" id="198441"/>
    <lineage>
        <taxon>Bacteria</taxon>
        <taxon>Bacillati</taxon>
        <taxon>Actinomycetota</taxon>
        <taxon>Actinomycetes</taxon>
        <taxon>Propionibacteriales</taxon>
        <taxon>Nocardioidaceae</taxon>
        <taxon>Nocardioides</taxon>
        <taxon>environmental samples</taxon>
    </lineage>
</organism>
<name>A0A6J4NPI7_9ACTN</name>
<reference evidence="2" key="1">
    <citation type="submission" date="2020-02" db="EMBL/GenBank/DDBJ databases">
        <authorList>
            <person name="Meier V. D."/>
        </authorList>
    </citation>
    <scope>NUCLEOTIDE SEQUENCE</scope>
    <source>
        <strain evidence="2">AVDCRST_MAG06</strain>
    </source>
</reference>
<proteinExistence type="predicted"/>
<dbReference type="EMBL" id="CADCUP010000103">
    <property type="protein sequence ID" value="CAA9388957.1"/>
    <property type="molecule type" value="Genomic_DNA"/>
</dbReference>
<protein>
    <submittedName>
        <fullName evidence="2">Uncharacterized protein</fullName>
    </submittedName>
</protein>
<feature type="non-terminal residue" evidence="2">
    <location>
        <position position="1"/>
    </location>
</feature>
<dbReference type="AlphaFoldDB" id="A0A6J4NPI7"/>
<feature type="non-terminal residue" evidence="2">
    <location>
        <position position="33"/>
    </location>
</feature>
<evidence type="ECO:0000256" key="1">
    <source>
        <dbReference type="SAM" id="MobiDB-lite"/>
    </source>
</evidence>
<gene>
    <name evidence="2" type="ORF">AVDCRST_MAG06-1460</name>
</gene>